<accession>A0AAW3WYB8</accession>
<dbReference type="EMBL" id="JACNYO010000104">
    <property type="protein sequence ID" value="MBC3216019.1"/>
    <property type="molecule type" value="Genomic_DNA"/>
</dbReference>
<dbReference type="AlphaFoldDB" id="A0AAW3WYB8"/>
<dbReference type="RefSeq" id="WP_179256382.1">
    <property type="nucleotide sequence ID" value="NZ_JACBIW010000104.1"/>
</dbReference>
<keyword evidence="2" id="KW-0804">Transcription</keyword>
<reference evidence="3" key="1">
    <citation type="submission" date="2020-08" db="EMBL/GenBank/DDBJ databases">
        <title>Food and environmental bacterial isolates.</title>
        <authorList>
            <person name="Richter L."/>
            <person name="Du Plessis E.M."/>
            <person name="Duvenage S."/>
            <person name="Allam M."/>
            <person name="Korsten L."/>
        </authorList>
    </citation>
    <scope>NUCLEOTIDE SEQUENCE</scope>
    <source>
        <strain evidence="3">UPMP2127</strain>
    </source>
</reference>
<evidence type="ECO:0000256" key="1">
    <source>
        <dbReference type="ARBA" id="ARBA00023015"/>
    </source>
</evidence>
<dbReference type="Gene3D" id="1.10.10.10">
    <property type="entry name" value="Winged helix-like DNA-binding domain superfamily/Winged helix DNA-binding domain"/>
    <property type="match status" value="1"/>
</dbReference>
<evidence type="ECO:0000313" key="3">
    <source>
        <dbReference type="EMBL" id="MBC3216019.1"/>
    </source>
</evidence>
<dbReference type="InterPro" id="IPR036390">
    <property type="entry name" value="WH_DNA-bd_sf"/>
</dbReference>
<dbReference type="InterPro" id="IPR006793">
    <property type="entry name" value="FaeA"/>
</dbReference>
<keyword evidence="1" id="KW-0805">Transcription regulation</keyword>
<proteinExistence type="predicted"/>
<evidence type="ECO:0000313" key="4">
    <source>
        <dbReference type="Proteomes" id="UP000659084"/>
    </source>
</evidence>
<protein>
    <submittedName>
        <fullName evidence="3">Uncharacterized protein</fullName>
    </submittedName>
</protein>
<feature type="non-terminal residue" evidence="3">
    <location>
        <position position="1"/>
    </location>
</feature>
<gene>
    <name evidence="3" type="ORF">H8J20_28340</name>
</gene>
<name>A0AAW3WYB8_SERFO</name>
<dbReference type="SUPFAM" id="SSF46785">
    <property type="entry name" value="Winged helix' DNA-binding domain"/>
    <property type="match status" value="1"/>
</dbReference>
<comment type="caution">
    <text evidence="3">The sequence shown here is derived from an EMBL/GenBank/DDBJ whole genome shotgun (WGS) entry which is preliminary data.</text>
</comment>
<dbReference type="Proteomes" id="UP000659084">
    <property type="component" value="Unassembled WGS sequence"/>
</dbReference>
<sequence>NMKLDTENNKETILQHSHPAMLAADGLADSSVTPHFTFTMVKVEKRKDRMTSLMNQMLLLIEARWENDNGIAAEATWLSTRQLAEHCQLGIYQARHLLLKLVEAGYVQATPGTKGSTLRWHVSLKHNETLIKKRNAANHAQTKLLE</sequence>
<dbReference type="Pfam" id="PF04703">
    <property type="entry name" value="FaeA"/>
    <property type="match status" value="1"/>
</dbReference>
<dbReference type="InterPro" id="IPR036388">
    <property type="entry name" value="WH-like_DNA-bd_sf"/>
</dbReference>
<evidence type="ECO:0000256" key="2">
    <source>
        <dbReference type="ARBA" id="ARBA00023163"/>
    </source>
</evidence>
<dbReference type="GO" id="GO:0006355">
    <property type="term" value="P:regulation of DNA-templated transcription"/>
    <property type="evidence" value="ECO:0007669"/>
    <property type="project" value="InterPro"/>
</dbReference>
<organism evidence="3 4">
    <name type="scientific">Serratia fonticola</name>
    <dbReference type="NCBI Taxonomy" id="47917"/>
    <lineage>
        <taxon>Bacteria</taxon>
        <taxon>Pseudomonadati</taxon>
        <taxon>Pseudomonadota</taxon>
        <taxon>Gammaproteobacteria</taxon>
        <taxon>Enterobacterales</taxon>
        <taxon>Yersiniaceae</taxon>
        <taxon>Serratia</taxon>
    </lineage>
</organism>